<feature type="compositionally biased region" description="Pro residues" evidence="1">
    <location>
        <begin position="48"/>
        <end position="64"/>
    </location>
</feature>
<proteinExistence type="predicted"/>
<dbReference type="AlphaFoldDB" id="A0A0G1CN22"/>
<keyword evidence="2" id="KW-0812">Transmembrane</keyword>
<dbReference type="STRING" id="1618446.UV61_C0006G0145"/>
<organism evidence="3 4">
    <name type="scientific">Candidatus Gottesmanbacteria bacterium GW2011_GWB1_43_11</name>
    <dbReference type="NCBI Taxonomy" id="1618446"/>
    <lineage>
        <taxon>Bacteria</taxon>
        <taxon>Candidatus Gottesmaniibacteriota</taxon>
    </lineage>
</organism>
<dbReference type="Proteomes" id="UP000034050">
    <property type="component" value="Unassembled WGS sequence"/>
</dbReference>
<gene>
    <name evidence="3" type="ORF">UV61_C0006G0145</name>
</gene>
<keyword evidence="2" id="KW-1133">Transmembrane helix</keyword>
<feature type="region of interest" description="Disordered" evidence="1">
    <location>
        <begin position="122"/>
        <end position="152"/>
    </location>
</feature>
<evidence type="ECO:0000256" key="1">
    <source>
        <dbReference type="SAM" id="MobiDB-lite"/>
    </source>
</evidence>
<feature type="compositionally biased region" description="Polar residues" evidence="1">
    <location>
        <begin position="29"/>
        <end position="38"/>
    </location>
</feature>
<dbReference type="EMBL" id="LCFD01000006">
    <property type="protein sequence ID" value="KKS86944.1"/>
    <property type="molecule type" value="Genomic_DNA"/>
</dbReference>
<feature type="compositionally biased region" description="Pro residues" evidence="1">
    <location>
        <begin position="293"/>
        <end position="315"/>
    </location>
</feature>
<feature type="compositionally biased region" description="Pro residues" evidence="1">
    <location>
        <begin position="78"/>
        <end position="100"/>
    </location>
</feature>
<reference evidence="3 4" key="1">
    <citation type="journal article" date="2015" name="Nature">
        <title>rRNA introns, odd ribosomes, and small enigmatic genomes across a large radiation of phyla.</title>
        <authorList>
            <person name="Brown C.T."/>
            <person name="Hug L.A."/>
            <person name="Thomas B.C."/>
            <person name="Sharon I."/>
            <person name="Castelle C.J."/>
            <person name="Singh A."/>
            <person name="Wilkins M.J."/>
            <person name="Williams K.H."/>
            <person name="Banfield J.F."/>
        </authorList>
    </citation>
    <scope>NUCLEOTIDE SEQUENCE [LARGE SCALE GENOMIC DNA]</scope>
</reference>
<feature type="compositionally biased region" description="Pro residues" evidence="1">
    <location>
        <begin position="133"/>
        <end position="143"/>
    </location>
</feature>
<accession>A0A0G1CN22</accession>
<protein>
    <submittedName>
        <fullName evidence="3">Uncharacterized protein</fullName>
    </submittedName>
</protein>
<feature type="region of interest" description="Disordered" evidence="1">
    <location>
        <begin position="22"/>
        <end position="110"/>
    </location>
</feature>
<sequence>MVKKIKTRSQLHLTVSLMQPMVAGDTATGDDQSTTNFPATPPATLDPNSPPPFTPEPPPAPPNDVPLVSTVPVAEAPAAPPPVDASPITPPPPVAPPMPPESTTSVNPPAEIAPAVAPTTALEGEPGFTLSSEPPPPPPPTEPPTYDSLGSVPRKKRSAKILTMIAVTVFIALTIPVVVFLAKRNQDIRQKAAWNPTCSGSWTCTKDTQSFTYQCAPFNGQTEAGCTGGNDVQGNFCNTAEGWVRTGGCTWNSGCSPEGYAILNGQCYALNGMSCGTYCCNQPVDMSLCNNPPSSPNPSPSPDTSPSPGDLPPGDGPVCNPIGQVEYECPDPPGNNNKCHQCGSNNQWIQTNAPGCQTTDPNYFFCNACDTALYPNRVCYSATPSGSPNPAAQINYSDPNCLGVANTGNLDLNYTTRRCVCQGSVGACDTANGGTCNNVSQGVITPGQSLTQTICYAGPTSCTSEQIDLDVWYGSTNVTGGGIIRQSSVQGEACTSASPSPGVTAQCTNLNIYQVTGDITQAGSWQLLDSTQLSALQPGAIIYATTKGTVTGGAFDKARIRINPTANQAWNVGDETTLLKPKVNVGDLDEYYVSYTIPNDGTITFSFESEIHEPTQDKWF</sequence>
<evidence type="ECO:0000313" key="4">
    <source>
        <dbReference type="Proteomes" id="UP000034050"/>
    </source>
</evidence>
<feature type="region of interest" description="Disordered" evidence="1">
    <location>
        <begin position="291"/>
        <end position="317"/>
    </location>
</feature>
<feature type="transmembrane region" description="Helical" evidence="2">
    <location>
        <begin position="161"/>
        <end position="182"/>
    </location>
</feature>
<keyword evidence="2" id="KW-0472">Membrane</keyword>
<comment type="caution">
    <text evidence="3">The sequence shown here is derived from an EMBL/GenBank/DDBJ whole genome shotgun (WGS) entry which is preliminary data.</text>
</comment>
<evidence type="ECO:0000313" key="3">
    <source>
        <dbReference type="EMBL" id="KKS86944.1"/>
    </source>
</evidence>
<evidence type="ECO:0000256" key="2">
    <source>
        <dbReference type="SAM" id="Phobius"/>
    </source>
</evidence>
<name>A0A0G1CN22_9BACT</name>